<dbReference type="EMBL" id="CM008053">
    <property type="protein sequence ID" value="PVH34295.1"/>
    <property type="molecule type" value="Genomic_DNA"/>
</dbReference>
<accession>A0A2T8I9G2</accession>
<gene>
    <name evidence="1" type="ORF">PAHAL_8G188800</name>
</gene>
<dbReference type="AlphaFoldDB" id="A0A2T8I9G2"/>
<evidence type="ECO:0000313" key="1">
    <source>
        <dbReference type="EMBL" id="PVH34295.1"/>
    </source>
</evidence>
<reference evidence="1" key="1">
    <citation type="submission" date="2018-04" db="EMBL/GenBank/DDBJ databases">
        <title>WGS assembly of Panicum hallii.</title>
        <authorList>
            <person name="Lovell J."/>
            <person name="Jenkins J."/>
            <person name="Lowry D."/>
            <person name="Mamidi S."/>
            <person name="Sreedasyam A."/>
            <person name="Weng X."/>
            <person name="Barry K."/>
            <person name="Bonette J."/>
            <person name="Campitelli B."/>
            <person name="Daum C."/>
            <person name="Gordon S."/>
            <person name="Gould B."/>
            <person name="Lipzen A."/>
            <person name="Macqueen A."/>
            <person name="Palacio-Mejia J."/>
            <person name="Plott C."/>
            <person name="Shakirov E."/>
            <person name="Shu S."/>
            <person name="Yoshinaga Y."/>
            <person name="Zane M."/>
            <person name="Rokhsar D."/>
            <person name="Grimwood J."/>
            <person name="Schmutz J."/>
            <person name="Juenger T."/>
        </authorList>
    </citation>
    <scope>NUCLEOTIDE SEQUENCE [LARGE SCALE GENOMIC DNA]</scope>
    <source>
        <strain evidence="1">FIL2</strain>
    </source>
</reference>
<protein>
    <submittedName>
        <fullName evidence="1">Uncharacterized protein</fullName>
    </submittedName>
</protein>
<organism evidence="1">
    <name type="scientific">Panicum hallii</name>
    <dbReference type="NCBI Taxonomy" id="206008"/>
    <lineage>
        <taxon>Eukaryota</taxon>
        <taxon>Viridiplantae</taxon>
        <taxon>Streptophyta</taxon>
        <taxon>Embryophyta</taxon>
        <taxon>Tracheophyta</taxon>
        <taxon>Spermatophyta</taxon>
        <taxon>Magnoliopsida</taxon>
        <taxon>Liliopsida</taxon>
        <taxon>Poales</taxon>
        <taxon>Poaceae</taxon>
        <taxon>PACMAD clade</taxon>
        <taxon>Panicoideae</taxon>
        <taxon>Panicodae</taxon>
        <taxon>Paniceae</taxon>
        <taxon>Panicinae</taxon>
        <taxon>Panicum</taxon>
        <taxon>Panicum sect. Panicum</taxon>
    </lineage>
</organism>
<sequence>MFFSPPAIVAGLLFSIPHDFTMIQPFPTIRRPIRPSPLPAALPPALAFADDVDWSSSASAEESIAWSLPGRCRSYGCRALALTPRPTACA</sequence>
<proteinExistence type="predicted"/>
<name>A0A2T8I9G2_9POAL</name>
<dbReference type="Gramene" id="PVH34295">
    <property type="protein sequence ID" value="PVH34295"/>
    <property type="gene ID" value="PAHAL_8G188800"/>
</dbReference>
<dbReference type="Proteomes" id="UP000243499">
    <property type="component" value="Chromosome 8"/>
</dbReference>